<protein>
    <submittedName>
        <fullName evidence="1">Uncharacterized protein</fullName>
    </submittedName>
</protein>
<organism evidence="1 2">
    <name type="scientific">Trichostrongylus colubriformis</name>
    <name type="common">Black scour worm</name>
    <dbReference type="NCBI Taxonomy" id="6319"/>
    <lineage>
        <taxon>Eukaryota</taxon>
        <taxon>Metazoa</taxon>
        <taxon>Ecdysozoa</taxon>
        <taxon>Nematoda</taxon>
        <taxon>Chromadorea</taxon>
        <taxon>Rhabditida</taxon>
        <taxon>Rhabditina</taxon>
        <taxon>Rhabditomorpha</taxon>
        <taxon>Strongyloidea</taxon>
        <taxon>Trichostrongylidae</taxon>
        <taxon>Trichostrongylus</taxon>
    </lineage>
</organism>
<reference evidence="1 2" key="1">
    <citation type="submission" date="2019-10" db="EMBL/GenBank/DDBJ databases">
        <title>Assembly and Annotation for the nematode Trichostrongylus colubriformis.</title>
        <authorList>
            <person name="Martin J."/>
        </authorList>
    </citation>
    <scope>NUCLEOTIDE SEQUENCE [LARGE SCALE GENOMIC DNA]</scope>
    <source>
        <strain evidence="1">G859</strain>
        <tissue evidence="1">Whole worm</tissue>
    </source>
</reference>
<dbReference type="AlphaFoldDB" id="A0AAN8F2N2"/>
<accession>A0AAN8F2N2</accession>
<sequence>MDVMLYTGQLTLGDLVITSVFGEDIEYRIAVGTHHGSQIVLEKTGKAVPSLTDEKDALIEGPVDRQESCEYSQKSKLDKAHSKEQCCCQRCQHGDAYQEEVASVNYTDGDEMIQYVEEESVQIEYHNGMFVEYGTDGAPETLKRERVVRLLDEGRQHLVQYTNEEGVHCEGYVQFIDDENGRQVMGLIDATCTIVFQFRTRHVDEQSHITGEQHGEGVKFLVLVWKYSISLGETEACVRLPFNNTGEHCIIDP</sequence>
<gene>
    <name evidence="1" type="ORF">GCK32_007102</name>
</gene>
<dbReference type="Proteomes" id="UP001331761">
    <property type="component" value="Unassembled WGS sequence"/>
</dbReference>
<name>A0AAN8F2N2_TRICO</name>
<dbReference type="EMBL" id="WIXE01016852">
    <property type="protein sequence ID" value="KAK5972221.1"/>
    <property type="molecule type" value="Genomic_DNA"/>
</dbReference>
<keyword evidence="2" id="KW-1185">Reference proteome</keyword>
<evidence type="ECO:0000313" key="2">
    <source>
        <dbReference type="Proteomes" id="UP001331761"/>
    </source>
</evidence>
<evidence type="ECO:0000313" key="1">
    <source>
        <dbReference type="EMBL" id="KAK5972221.1"/>
    </source>
</evidence>
<proteinExistence type="predicted"/>
<comment type="caution">
    <text evidence="1">The sequence shown here is derived from an EMBL/GenBank/DDBJ whole genome shotgun (WGS) entry which is preliminary data.</text>
</comment>